<dbReference type="InParanoid" id="A0A6I8TM28"/>
<dbReference type="AlphaFoldDB" id="A0A6I8TM28"/>
<dbReference type="Pfam" id="PF19031">
    <property type="entry name" value="Intu_longin_1"/>
    <property type="match status" value="1"/>
</dbReference>
<dbReference type="FunCoup" id="A0A6I8TM28">
    <property type="interactions" value="14"/>
</dbReference>
<feature type="domain" description="CCZ1/INTU/HSP4 first Longin" evidence="1">
    <location>
        <begin position="5"/>
        <end position="108"/>
    </location>
</feature>
<organism evidence="3 4">
    <name type="scientific">Aedes aegypti</name>
    <name type="common">Yellowfever mosquito</name>
    <name type="synonym">Culex aegypti</name>
    <dbReference type="NCBI Taxonomy" id="7159"/>
    <lineage>
        <taxon>Eukaryota</taxon>
        <taxon>Metazoa</taxon>
        <taxon>Ecdysozoa</taxon>
        <taxon>Arthropoda</taxon>
        <taxon>Hexapoda</taxon>
        <taxon>Insecta</taxon>
        <taxon>Pterygota</taxon>
        <taxon>Neoptera</taxon>
        <taxon>Endopterygota</taxon>
        <taxon>Diptera</taxon>
        <taxon>Nematocera</taxon>
        <taxon>Culicoidea</taxon>
        <taxon>Culicidae</taxon>
        <taxon>Culicinae</taxon>
        <taxon>Aedini</taxon>
        <taxon>Aedes</taxon>
        <taxon>Stegomyia</taxon>
    </lineage>
</organism>
<dbReference type="OrthoDB" id="16754at2759"/>
<accession>A0A6I8TM28</accession>
<evidence type="ECO:0000313" key="4">
    <source>
        <dbReference type="Proteomes" id="UP000008820"/>
    </source>
</evidence>
<reference evidence="3" key="2">
    <citation type="submission" date="2020-05" db="UniProtKB">
        <authorList>
            <consortium name="EnsemblMetazoa"/>
        </authorList>
    </citation>
    <scope>IDENTIFICATION</scope>
    <source>
        <strain evidence="3">LVP_AGWG</strain>
    </source>
</reference>
<dbReference type="Pfam" id="PF19033">
    <property type="entry name" value="Intu_longin_3"/>
    <property type="match status" value="1"/>
</dbReference>
<gene>
    <name evidence="3" type="primary">5574380</name>
</gene>
<dbReference type="EnsemblMetazoa" id="AAEL011097-RB">
    <property type="protein sequence ID" value="AAEL011097-PB"/>
    <property type="gene ID" value="AAEL011097"/>
</dbReference>
<dbReference type="PANTHER" id="PTHR14407:SF9">
    <property type="entry name" value="BLOC-3 COMPLEX MEMBER HPS4"/>
    <property type="match status" value="1"/>
</dbReference>
<evidence type="ECO:0000259" key="2">
    <source>
        <dbReference type="Pfam" id="PF19033"/>
    </source>
</evidence>
<proteinExistence type="predicted"/>
<evidence type="ECO:0000259" key="1">
    <source>
        <dbReference type="Pfam" id="PF19031"/>
    </source>
</evidence>
<dbReference type="GO" id="GO:0031085">
    <property type="term" value="C:BLOC-3 complex"/>
    <property type="evidence" value="ECO:0007669"/>
    <property type="project" value="TreeGrafter"/>
</dbReference>
<dbReference type="InterPro" id="IPR043987">
    <property type="entry name" value="CCZ1/INTU/HSP4_longin_1"/>
</dbReference>
<evidence type="ECO:0000313" key="3">
    <source>
        <dbReference type="EnsemblMetazoa" id="AAEL011097-PB"/>
    </source>
</evidence>
<reference evidence="3 4" key="1">
    <citation type="submission" date="2017-06" db="EMBL/GenBank/DDBJ databases">
        <title>Aedes aegypti genome working group (AGWG) sequencing and assembly.</title>
        <authorList>
            <consortium name="Aedes aegypti Genome Working Group (AGWG)"/>
            <person name="Matthews B.J."/>
        </authorList>
    </citation>
    <scope>NUCLEOTIDE SEQUENCE [LARGE SCALE GENOMIC DNA]</scope>
    <source>
        <strain evidence="3 4">LVP_AGWG</strain>
    </source>
</reference>
<keyword evidence="4" id="KW-1185">Reference proteome</keyword>
<feature type="domain" description="CCZ1/INTU/HPS4 third Longin" evidence="2">
    <location>
        <begin position="727"/>
        <end position="796"/>
    </location>
</feature>
<dbReference type="InterPro" id="IPR043989">
    <property type="entry name" value="CCZ1/INTU/HSP4_longin_3"/>
</dbReference>
<dbReference type="GO" id="GO:0005085">
    <property type="term" value="F:guanyl-nucleotide exchange factor activity"/>
    <property type="evidence" value="ECO:0007669"/>
    <property type="project" value="TreeGrafter"/>
</dbReference>
<name>A0A6I8TM28_AEDAE</name>
<dbReference type="GO" id="GO:0005765">
    <property type="term" value="C:lysosomal membrane"/>
    <property type="evidence" value="ECO:0007669"/>
    <property type="project" value="TreeGrafter"/>
</dbReference>
<dbReference type="InterPro" id="IPR026091">
    <property type="entry name" value="HPS4"/>
</dbReference>
<dbReference type="GO" id="GO:0016192">
    <property type="term" value="P:vesicle-mediated transport"/>
    <property type="evidence" value="ECO:0007669"/>
    <property type="project" value="InterPro"/>
</dbReference>
<evidence type="ECO:0008006" key="5">
    <source>
        <dbReference type="Google" id="ProtNLM"/>
    </source>
</evidence>
<dbReference type="Proteomes" id="UP000008820">
    <property type="component" value="Chromosome 2"/>
</dbReference>
<dbReference type="GO" id="GO:0031410">
    <property type="term" value="C:cytoplasmic vesicle"/>
    <property type="evidence" value="ECO:0007669"/>
    <property type="project" value="TreeGrafter"/>
</dbReference>
<dbReference type="GO" id="GO:0006605">
    <property type="term" value="P:protein targeting"/>
    <property type="evidence" value="ECO:0007669"/>
    <property type="project" value="TreeGrafter"/>
</dbReference>
<protein>
    <recommendedName>
        <fullName evidence="5">CCZ1/INTU/HSP4 first Longin domain-containing protein</fullName>
    </recommendedName>
</protein>
<dbReference type="PANTHER" id="PTHR14407">
    <property type="entry name" value="HERMANSKY-PUDLAK SYNDROME 4 PROTEIN LIGHT-EAR PROTEIN-RELATED"/>
    <property type="match status" value="1"/>
</dbReference>
<sequence length="827" mass="93581">MAKEMMIVFIYDTIKNDEFHDPMKSVVYFHPSWVSETQKLLLCGQLMGTAHFLSETLFKPKIISLQSGKFAIKSFGRFLLAVGSDRNMSEIVLEHRAHFLYTLIKMYHCDINAIYEQLKSAEQESKFEDKMYSIMESYLPLLQYNGNIFQNVSSLKIPKSASNLYLETNQILQSFQQTKGVLGGTILYHNKVVASQLSDNLTKIFTLSDLYRLKSSEYIVANYHIPIGVTLINAYIPANEFSELSRSSSQAHNLFNTAVKDIVPFQLRKKSFSKDSHSIMKRDKSLIFTNIPEEDLDDGVGTMKPDYHRKPSFNRPTHLPLLFKNPTTLDISESGFNSINFDETDSFPNFIGKTSVCSTPMTENKLLPHGNVLSICAANEDLDIDGKTSPEQRNGEQSETHVEYATEYAQKSLNGSPKKDNNCLTNFISNPHKSSQVRSSLINLSDSISPTEIDNNLADADIRLSKGPRLKNLRNRDFCKTIADPTYPIFNSDGCAVSYSLFKEFLELHYNDLKNFSIDKTQTHSNIENIVETCQMTESKKLSPVKMANSIKSRRDLNLPLKALDLKGAEANQSNIFDSPAHRKKLSGLQLTPLMSKLTILAMNDQQSSGFSSWDTTPGCSFNNPMTPLEYQPKRRKSKTFASGVPETDGDCFSESETSKPVKVELFICVQQNMTLVLILQEKSSEKEDMIHSLFETCVSKLTRIENSLHQVMSINVEGSDKGDGGYSFICLDSKWDVNNRCGPWTPRDLLTLNSLHNNFHYNRKLIELILKSQDAVIYAYRCGRSEIYYQQSSIVLPGLPPPQDAMGTVSLCAKRRLERDHRILLL</sequence>
<dbReference type="GO" id="GO:0031267">
    <property type="term" value="F:small GTPase binding"/>
    <property type="evidence" value="ECO:0007669"/>
    <property type="project" value="TreeGrafter"/>
</dbReference>